<organism evidence="1 2">
    <name type="scientific">Wickerhamomyces pijperi</name>
    <name type="common">Yeast</name>
    <name type="synonym">Pichia pijperi</name>
    <dbReference type="NCBI Taxonomy" id="599730"/>
    <lineage>
        <taxon>Eukaryota</taxon>
        <taxon>Fungi</taxon>
        <taxon>Dikarya</taxon>
        <taxon>Ascomycota</taxon>
        <taxon>Saccharomycotina</taxon>
        <taxon>Saccharomycetes</taxon>
        <taxon>Phaffomycetales</taxon>
        <taxon>Wickerhamomycetaceae</taxon>
        <taxon>Wickerhamomyces</taxon>
    </lineage>
</organism>
<gene>
    <name evidence="1" type="ORF">WICPIJ_002696</name>
</gene>
<name>A0A9P8QBC3_WICPI</name>
<evidence type="ECO:0000313" key="1">
    <source>
        <dbReference type="EMBL" id="KAH3686334.1"/>
    </source>
</evidence>
<evidence type="ECO:0000313" key="2">
    <source>
        <dbReference type="Proteomes" id="UP000774326"/>
    </source>
</evidence>
<keyword evidence="2" id="KW-1185">Reference proteome</keyword>
<accession>A0A9P8QBC3</accession>
<dbReference type="Proteomes" id="UP000774326">
    <property type="component" value="Unassembled WGS sequence"/>
</dbReference>
<sequence length="95" mass="11213">MTKEHLAITKEREKGYRAHPLNEYCDLQKALYPILPQFTAQSAQLCNKWYQMTPNPPERQKDMHEDPISYDCESRAVTVRTFGHRSNILATLKRY</sequence>
<reference evidence="1" key="2">
    <citation type="submission" date="2021-01" db="EMBL/GenBank/DDBJ databases">
        <authorList>
            <person name="Schikora-Tamarit M.A."/>
        </authorList>
    </citation>
    <scope>NUCLEOTIDE SEQUENCE</scope>
    <source>
        <strain evidence="1">CBS2887</strain>
    </source>
</reference>
<proteinExistence type="predicted"/>
<reference evidence="1" key="1">
    <citation type="journal article" date="2021" name="Open Biol.">
        <title>Shared evolutionary footprints suggest mitochondrial oxidative damage underlies multiple complex I losses in fungi.</title>
        <authorList>
            <person name="Schikora-Tamarit M.A."/>
            <person name="Marcet-Houben M."/>
            <person name="Nosek J."/>
            <person name="Gabaldon T."/>
        </authorList>
    </citation>
    <scope>NUCLEOTIDE SEQUENCE</scope>
    <source>
        <strain evidence="1">CBS2887</strain>
    </source>
</reference>
<comment type="caution">
    <text evidence="1">The sequence shown here is derived from an EMBL/GenBank/DDBJ whole genome shotgun (WGS) entry which is preliminary data.</text>
</comment>
<dbReference type="EMBL" id="JAEUBG010001462">
    <property type="protein sequence ID" value="KAH3686334.1"/>
    <property type="molecule type" value="Genomic_DNA"/>
</dbReference>
<dbReference type="AlphaFoldDB" id="A0A9P8QBC3"/>
<protein>
    <submittedName>
        <fullName evidence="1">Uncharacterized protein</fullName>
    </submittedName>
</protein>